<gene>
    <name evidence="1" type="ORF">PSYICH_LOCUS13497</name>
</gene>
<name>A0A9P0DA15_9CUCU</name>
<proteinExistence type="predicted"/>
<keyword evidence="2" id="KW-1185">Reference proteome</keyword>
<evidence type="ECO:0000313" key="1">
    <source>
        <dbReference type="EMBL" id="CAH1113110.1"/>
    </source>
</evidence>
<dbReference type="EMBL" id="OV651819">
    <property type="protein sequence ID" value="CAH1113110.1"/>
    <property type="molecule type" value="Genomic_DNA"/>
</dbReference>
<organism evidence="1 2">
    <name type="scientific">Psylliodes chrysocephalus</name>
    <dbReference type="NCBI Taxonomy" id="3402493"/>
    <lineage>
        <taxon>Eukaryota</taxon>
        <taxon>Metazoa</taxon>
        <taxon>Ecdysozoa</taxon>
        <taxon>Arthropoda</taxon>
        <taxon>Hexapoda</taxon>
        <taxon>Insecta</taxon>
        <taxon>Pterygota</taxon>
        <taxon>Neoptera</taxon>
        <taxon>Endopterygota</taxon>
        <taxon>Coleoptera</taxon>
        <taxon>Polyphaga</taxon>
        <taxon>Cucujiformia</taxon>
        <taxon>Chrysomeloidea</taxon>
        <taxon>Chrysomelidae</taxon>
        <taxon>Galerucinae</taxon>
        <taxon>Alticini</taxon>
        <taxon>Psylliodes</taxon>
    </lineage>
</organism>
<sequence length="97" mass="10952">MWKRRNQDVIYSTNSFTQLSQFGIALFLHAFIGCDTTSTSFGQGKHKFQSIIKKQQNAEVFLSSNATPEQVADAGETFFVSLHEGNKESKNLSDLRF</sequence>
<reference evidence="1" key="1">
    <citation type="submission" date="2022-01" db="EMBL/GenBank/DDBJ databases">
        <authorList>
            <person name="King R."/>
        </authorList>
    </citation>
    <scope>NUCLEOTIDE SEQUENCE</scope>
</reference>
<protein>
    <submittedName>
        <fullName evidence="1">Uncharacterized protein</fullName>
    </submittedName>
</protein>
<dbReference type="Proteomes" id="UP001153636">
    <property type="component" value="Chromosome 7"/>
</dbReference>
<dbReference type="OrthoDB" id="10059378at2759"/>
<evidence type="ECO:0000313" key="2">
    <source>
        <dbReference type="Proteomes" id="UP001153636"/>
    </source>
</evidence>
<dbReference type="AlphaFoldDB" id="A0A9P0DA15"/>
<accession>A0A9P0DA15</accession>